<dbReference type="Proteomes" id="UP001211044">
    <property type="component" value="Chromosome"/>
</dbReference>
<evidence type="ECO:0000313" key="1">
    <source>
        <dbReference type="EMBL" id="WCE45763.1"/>
    </source>
</evidence>
<dbReference type="AlphaFoldDB" id="A0AB38XNB5"/>
<gene>
    <name evidence="1" type="ORF">PIG85_08970</name>
</gene>
<dbReference type="KEGG" id="wne:PIG85_08970"/>
<accession>A0AB38XNB5</accession>
<evidence type="ECO:0000313" key="2">
    <source>
        <dbReference type="Proteomes" id="UP001211044"/>
    </source>
</evidence>
<name>A0AB38XNB5_9ACTO</name>
<dbReference type="Gene3D" id="1.10.3540.10">
    <property type="entry name" value="uncharacterized protein from magnetospirillum magneticum domain"/>
    <property type="match status" value="1"/>
</dbReference>
<reference evidence="1" key="1">
    <citation type="submission" date="2023-01" db="EMBL/GenBank/DDBJ databases">
        <title>Comparative Genomic Analysis of the Clinically-Derived Winkia Strain NY0527 Provides Evidence into the Taxonomic Reassignment of Winkia neuii and Characterizes Their Virulence Traits.</title>
        <authorList>
            <person name="Cai X."/>
            <person name="Peng Y."/>
            <person name="Li M."/>
            <person name="Qiu Y."/>
            <person name="Wang Y."/>
            <person name="Xu L."/>
            <person name="Hou Q."/>
        </authorList>
    </citation>
    <scope>NUCLEOTIDE SEQUENCE</scope>
    <source>
        <strain evidence="1">NY0527</strain>
    </source>
</reference>
<sequence length="212" mass="23953">MSDSGYELGFTSGTLMLAGYREAAELFLEGLPQTQVSKRLFAENLVRIEGGNHRRAMASLTASRLAPLGRPAWQYLASGLQGAEFLMWLSLCLRSRLTADFAREVLRDHALIQASATTDQDFLEFWKQKALWHPHLQGRSDKSINKVRQFVFTQARKAGFLDRHNVPQEVFIPTQVAQIIVAAKSRWGWPMREAFPVPPQQFELLPDDQVGA</sequence>
<dbReference type="InterPro" id="IPR023137">
    <property type="entry name" value="BrxA_sf"/>
</dbReference>
<dbReference type="EMBL" id="CP116394">
    <property type="protein sequence ID" value="WCE45763.1"/>
    <property type="molecule type" value="Genomic_DNA"/>
</dbReference>
<dbReference type="InterPro" id="IPR014948">
    <property type="entry name" value="BrxA"/>
</dbReference>
<proteinExistence type="predicted"/>
<dbReference type="RefSeq" id="WP_004808452.1">
    <property type="nucleotide sequence ID" value="NZ_CP116394.1"/>
</dbReference>
<organism evidence="1 2">
    <name type="scientific">Winkia neuii subsp. anitrata</name>
    <dbReference type="NCBI Taxonomy" id="29318"/>
    <lineage>
        <taxon>Bacteria</taxon>
        <taxon>Bacillati</taxon>
        <taxon>Actinomycetota</taxon>
        <taxon>Actinomycetes</taxon>
        <taxon>Actinomycetales</taxon>
        <taxon>Actinomycetaceae</taxon>
        <taxon>Winkia</taxon>
    </lineage>
</organism>
<protein>
    <submittedName>
        <fullName evidence="1">DUF1819 family protein</fullName>
    </submittedName>
</protein>
<dbReference type="Pfam" id="PF08849">
    <property type="entry name" value="BrxA"/>
    <property type="match status" value="1"/>
</dbReference>